<dbReference type="EMBL" id="JBBPFD010000702">
    <property type="protein sequence ID" value="KAK7877334.1"/>
    <property type="molecule type" value="Genomic_DNA"/>
</dbReference>
<dbReference type="GO" id="GO:0005096">
    <property type="term" value="F:GTPase activator activity"/>
    <property type="evidence" value="ECO:0007669"/>
    <property type="project" value="UniProtKB-KW"/>
</dbReference>
<name>A0AAW0MEZ5_9GOBI</name>
<dbReference type="InterPro" id="IPR000198">
    <property type="entry name" value="RhoGAP_dom"/>
</dbReference>
<feature type="domain" description="Rho-GAP" evidence="2">
    <location>
        <begin position="531"/>
        <end position="737"/>
    </location>
</feature>
<evidence type="ECO:0000313" key="4">
    <source>
        <dbReference type="Proteomes" id="UP001460270"/>
    </source>
</evidence>
<dbReference type="Gene3D" id="1.10.555.10">
    <property type="entry name" value="Rho GTPase activation protein"/>
    <property type="match status" value="3"/>
</dbReference>
<keyword evidence="1" id="KW-0343">GTPase activation</keyword>
<evidence type="ECO:0000313" key="3">
    <source>
        <dbReference type="EMBL" id="KAK7877334.1"/>
    </source>
</evidence>
<dbReference type="AlphaFoldDB" id="A0AAW0MEZ5"/>
<comment type="caution">
    <text evidence="3">The sequence shown here is derived from an EMBL/GenBank/DDBJ whole genome shotgun (WGS) entry which is preliminary data.</text>
</comment>
<protein>
    <recommendedName>
        <fullName evidence="2">Rho-GAP domain-containing protein</fullName>
    </recommendedName>
</protein>
<dbReference type="PROSITE" id="PS50238">
    <property type="entry name" value="RHOGAP"/>
    <property type="match status" value="2"/>
</dbReference>
<accession>A0AAW0MEZ5</accession>
<dbReference type="SMART" id="SM00324">
    <property type="entry name" value="RhoGAP"/>
    <property type="match status" value="1"/>
</dbReference>
<dbReference type="Proteomes" id="UP001460270">
    <property type="component" value="Unassembled WGS sequence"/>
</dbReference>
<feature type="domain" description="Rho-GAP" evidence="2">
    <location>
        <begin position="20"/>
        <end position="224"/>
    </location>
</feature>
<sequence length="773" mass="87800">MSLSLTCPCMSLSTDAVFGCHLDTLCHRENSTVPRFVQKCVRFVERRGLDTDGIYRVSGNLAVIQKLRHKVDQGENSATSWSFKYTTPETQGQRHHQVTLTHYTRDTRTSGQLQVLHLKLRHKVDQEEHVDLEDGSWTCLKFLSLVAEEHVDLEDGSWTCLKFLSLVAEEHVDLEDEEHVDLEDGSWTCLKFLSLVSRCRGTRGPGGRLVDVFKVLVSCLSLQRNTWTWRTAQEHVDLEDGSWTCLKFLSLVSRCRGTRGPGGRFVDMFKVLVSCLSLQRNTWTWRTAQEHVDLETARDMFNVLVSCLVAEEHVDLEDDSWTCLKFLSLVSRCRGTQEHVDLEDDSWTCLKFLSLVSLQRNTWTWRTTQEHVDLEDGSWTCLKFLSLVSRCRGTRGPGGRLVDMFKILVSCLSLQRNTWTWRTARGQEHVDLEDGSWTCLKFLSLVSRCRGTRGPGGRLVDMFKVLVSCLSLQRNTWTWRTAQEHVDLEDGSWTCLKFLSLVSRCRGTRGPGGRLVDMFKVLVSLVAEEHVDLEDEEHVDLEDGSWTCLKFLSLVSRCRGTRGPGGRLVDMFKVLVSRCRGTRGPEDGSWTEVHVVTGALKLFFRELPEPLFPFSSYDKFIAAIQLPEFSQRVSYIKDLVQTLPLPNHSTMELLFRHLRRVVDHGEQNRMSTHSLAIVVVDHGDRTSWWDHGDQNRMSTHSLAIVFGPTLLRPQVESNMTVHMGVPESDRGAAAEGGARGVCPAHLGGRGRGLRCLPAHLEEREGGQRCLPAH</sequence>
<organism evidence="3 4">
    <name type="scientific">Mugilogobius chulae</name>
    <name type="common">yellowstripe goby</name>
    <dbReference type="NCBI Taxonomy" id="88201"/>
    <lineage>
        <taxon>Eukaryota</taxon>
        <taxon>Metazoa</taxon>
        <taxon>Chordata</taxon>
        <taxon>Craniata</taxon>
        <taxon>Vertebrata</taxon>
        <taxon>Euteleostomi</taxon>
        <taxon>Actinopterygii</taxon>
        <taxon>Neopterygii</taxon>
        <taxon>Teleostei</taxon>
        <taxon>Neoteleostei</taxon>
        <taxon>Acanthomorphata</taxon>
        <taxon>Gobiaria</taxon>
        <taxon>Gobiiformes</taxon>
        <taxon>Gobioidei</taxon>
        <taxon>Gobiidae</taxon>
        <taxon>Gobionellinae</taxon>
        <taxon>Mugilogobius</taxon>
    </lineage>
</organism>
<keyword evidence="4" id="KW-1185">Reference proteome</keyword>
<dbReference type="InterPro" id="IPR050729">
    <property type="entry name" value="Rho-GAP"/>
</dbReference>
<proteinExistence type="predicted"/>
<dbReference type="SUPFAM" id="SSF48350">
    <property type="entry name" value="GTPase activation domain, GAP"/>
    <property type="match status" value="2"/>
</dbReference>
<gene>
    <name evidence="3" type="ORF">WMY93_031984</name>
</gene>
<evidence type="ECO:0000256" key="1">
    <source>
        <dbReference type="ARBA" id="ARBA00022468"/>
    </source>
</evidence>
<dbReference type="GO" id="GO:0005737">
    <property type="term" value="C:cytoplasm"/>
    <property type="evidence" value="ECO:0007669"/>
    <property type="project" value="TreeGrafter"/>
</dbReference>
<evidence type="ECO:0000259" key="2">
    <source>
        <dbReference type="PROSITE" id="PS50238"/>
    </source>
</evidence>
<reference evidence="4" key="1">
    <citation type="submission" date="2024-04" db="EMBL/GenBank/DDBJ databases">
        <title>Salinicola lusitanus LLJ914,a marine bacterium isolated from the Okinawa Trough.</title>
        <authorList>
            <person name="Li J."/>
        </authorList>
    </citation>
    <scope>NUCLEOTIDE SEQUENCE [LARGE SCALE GENOMIC DNA]</scope>
</reference>
<dbReference type="InterPro" id="IPR008936">
    <property type="entry name" value="Rho_GTPase_activation_prot"/>
</dbReference>
<dbReference type="GO" id="GO:0007165">
    <property type="term" value="P:signal transduction"/>
    <property type="evidence" value="ECO:0007669"/>
    <property type="project" value="InterPro"/>
</dbReference>
<dbReference type="PANTHER" id="PTHR23176">
    <property type="entry name" value="RHO/RAC/CDC GTPASE-ACTIVATING PROTEIN"/>
    <property type="match status" value="1"/>
</dbReference>
<dbReference type="PANTHER" id="PTHR23176:SF104">
    <property type="entry name" value="RHO GTPASE-ACTIVATING PROTEIN 27"/>
    <property type="match status" value="1"/>
</dbReference>
<dbReference type="Pfam" id="PF00620">
    <property type="entry name" value="RhoGAP"/>
    <property type="match status" value="2"/>
</dbReference>